<evidence type="ECO:0000313" key="1">
    <source>
        <dbReference type="EMBL" id="BDB53828.1"/>
    </source>
</evidence>
<dbReference type="RefSeq" id="WP_229317440.1">
    <property type="nucleotide sequence ID" value="NZ_AP025184.1"/>
</dbReference>
<sequence>MISILEYYPLLTEKKIPLKPLDINPRVYFNWKQEGLLNEKALDANEEKIDVQRRKVFLNVFDALWVLIIKELRNLNIDLKTILELKKFLFSIVQMDFEKVGSPSFDELIASFLETIPLEFHNDFKAQFSKENMPFLLNKVTDEESIIAFTYIGSLLTNVLALKKAVSIVIIKETKTSELDFLIAENNNNASVEEKNQLYEQYATHFSNHTLINLPILPLVSRLFEEENFEKYCISFGLFNSHEKKLLKALHDASCKKISIIKYDSDRITFDFTKEIDIKGDHAKEIRKILGLKQYEKVELTYRNDKHLVIKNTQRENN</sequence>
<reference evidence="1 2" key="2">
    <citation type="journal article" date="2022" name="Microorganisms">
        <title>Complete Genome Sequences of Two Flavobacterium ammonificans Strains and a Flavobacterium ammoniigenes Strain of Ammonifying Bacterioplankton Isolated from Surface River Water.</title>
        <authorList>
            <person name="Suda W."/>
            <person name="Ogata Y."/>
            <person name="Shindo C."/>
            <person name="Watanabe K."/>
        </authorList>
    </citation>
    <scope>NUCLEOTIDE SEQUENCE [LARGE SCALE GENOMIC DNA]</scope>
    <source>
        <strain evidence="1 2">GENT5</strain>
    </source>
</reference>
<proteinExistence type="predicted"/>
<accession>A0ABM7V147</accession>
<dbReference type="EMBL" id="AP025184">
    <property type="protein sequence ID" value="BDB53828.1"/>
    <property type="molecule type" value="Genomic_DNA"/>
</dbReference>
<reference evidence="1 2" key="1">
    <citation type="journal article" date="2022" name="Int. J. Syst. Evol. Microbiol.">
        <title>Flavobacterium ammonificans sp. nov. and Flavobacterium ammoniigenes sp. nov., ammonifying bacteria isolated from surface river water.</title>
        <authorList>
            <person name="Watanabe K."/>
            <person name="Kitamura T."/>
            <person name="Ogata Y."/>
            <person name="Shindo C."/>
            <person name="Suda W."/>
        </authorList>
    </citation>
    <scope>NUCLEOTIDE SEQUENCE [LARGE SCALE GENOMIC DNA]</scope>
    <source>
        <strain evidence="1 2">GENT5</strain>
    </source>
</reference>
<organism evidence="1 2">
    <name type="scientific">Flavobacterium ammoniigenes</name>
    <dbReference type="NCBI Taxonomy" id="1751095"/>
    <lineage>
        <taxon>Bacteria</taxon>
        <taxon>Pseudomonadati</taxon>
        <taxon>Bacteroidota</taxon>
        <taxon>Flavobacteriia</taxon>
        <taxon>Flavobacteriales</taxon>
        <taxon>Flavobacteriaceae</taxon>
        <taxon>Flavobacterium</taxon>
    </lineage>
</organism>
<keyword evidence="2" id="KW-1185">Reference proteome</keyword>
<evidence type="ECO:0000313" key="2">
    <source>
        <dbReference type="Proteomes" id="UP001319867"/>
    </source>
</evidence>
<protein>
    <submittedName>
        <fullName evidence="1">Uncharacterized protein</fullName>
    </submittedName>
</protein>
<name>A0ABM7V147_9FLAO</name>
<gene>
    <name evidence="1" type="ORF">GENT5_01330</name>
</gene>
<dbReference type="Proteomes" id="UP001319867">
    <property type="component" value="Chromosome"/>
</dbReference>